<dbReference type="OrthoDB" id="3296441at2"/>
<feature type="transmembrane region" description="Helical" evidence="6">
    <location>
        <begin position="90"/>
        <end position="111"/>
    </location>
</feature>
<evidence type="ECO:0000256" key="4">
    <source>
        <dbReference type="ARBA" id="ARBA00022989"/>
    </source>
</evidence>
<dbReference type="PANTHER" id="PTHR33545">
    <property type="entry name" value="UPF0750 MEMBRANE PROTEIN YITT-RELATED"/>
    <property type="match status" value="1"/>
</dbReference>
<comment type="subcellular location">
    <subcellularLocation>
        <location evidence="1">Cell membrane</location>
        <topology evidence="1">Multi-pass membrane protein</topology>
    </subcellularLocation>
</comment>
<feature type="transmembrane region" description="Helical" evidence="6">
    <location>
        <begin position="184"/>
        <end position="202"/>
    </location>
</feature>
<evidence type="ECO:0000313" key="7">
    <source>
        <dbReference type="EMBL" id="SET91660.1"/>
    </source>
</evidence>
<dbReference type="GO" id="GO:0005886">
    <property type="term" value="C:plasma membrane"/>
    <property type="evidence" value="ECO:0007669"/>
    <property type="project" value="UniProtKB-SubCell"/>
</dbReference>
<feature type="transmembrane region" description="Helical" evidence="6">
    <location>
        <begin position="62"/>
        <end position="83"/>
    </location>
</feature>
<dbReference type="STRING" id="349064.SAMN05660429_03052"/>
<proteinExistence type="predicted"/>
<protein>
    <submittedName>
        <fullName evidence="7">Uncharacterized 5xTM membrane BCR, YitT family COG1284</fullName>
    </submittedName>
</protein>
<evidence type="ECO:0000256" key="2">
    <source>
        <dbReference type="ARBA" id="ARBA00022475"/>
    </source>
</evidence>
<reference evidence="7 8" key="1">
    <citation type="submission" date="2016-10" db="EMBL/GenBank/DDBJ databases">
        <authorList>
            <person name="de Groot N.N."/>
        </authorList>
    </citation>
    <scope>NUCLEOTIDE SEQUENCE [LARGE SCALE GENOMIC DNA]</scope>
    <source>
        <strain evidence="7 8">DSM 19706</strain>
    </source>
</reference>
<keyword evidence="4 6" id="KW-1133">Transmembrane helix</keyword>
<dbReference type="PANTHER" id="PTHR33545:SF5">
    <property type="entry name" value="UPF0750 MEMBRANE PROTEIN YITT"/>
    <property type="match status" value="1"/>
</dbReference>
<evidence type="ECO:0000256" key="5">
    <source>
        <dbReference type="ARBA" id="ARBA00023136"/>
    </source>
</evidence>
<evidence type="ECO:0000256" key="1">
    <source>
        <dbReference type="ARBA" id="ARBA00004651"/>
    </source>
</evidence>
<keyword evidence="3 6" id="KW-0812">Transmembrane</keyword>
<name>A0A1I0I4V1_THASX</name>
<dbReference type="AlphaFoldDB" id="A0A1I0I4V1"/>
<dbReference type="InterPro" id="IPR003740">
    <property type="entry name" value="YitT"/>
</dbReference>
<feature type="transmembrane region" description="Helical" evidence="6">
    <location>
        <begin position="117"/>
        <end position="138"/>
    </location>
</feature>
<organism evidence="7 8">
    <name type="scientific">Thalassotalea agarivorans</name>
    <name type="common">Thalassomonas agarivorans</name>
    <dbReference type="NCBI Taxonomy" id="349064"/>
    <lineage>
        <taxon>Bacteria</taxon>
        <taxon>Pseudomonadati</taxon>
        <taxon>Pseudomonadota</taxon>
        <taxon>Gammaproteobacteria</taxon>
        <taxon>Alteromonadales</taxon>
        <taxon>Colwelliaceae</taxon>
        <taxon>Thalassotalea</taxon>
    </lineage>
</organism>
<evidence type="ECO:0000313" key="8">
    <source>
        <dbReference type="Proteomes" id="UP000199308"/>
    </source>
</evidence>
<keyword evidence="2" id="KW-1003">Cell membrane</keyword>
<feature type="transmembrane region" description="Helical" evidence="6">
    <location>
        <begin position="25"/>
        <end position="42"/>
    </location>
</feature>
<dbReference type="Proteomes" id="UP000199308">
    <property type="component" value="Unassembled WGS sequence"/>
</dbReference>
<keyword evidence="8" id="KW-1185">Reference proteome</keyword>
<dbReference type="EMBL" id="FOHK01000023">
    <property type="protein sequence ID" value="SET91660.1"/>
    <property type="molecule type" value="Genomic_DNA"/>
</dbReference>
<accession>A0A1I0I4V1</accession>
<sequence length="212" mass="23164">MTTATNDTFNSSPSPKQNHSPLEDFFAYFCGGLLVALGILLFNKVGIITGGVAGLALITTKVIPVSFGLAFFFINLPFFILAWMRMGKRFTLNSLFSVTLVSVFSDYLYLFVEVSDITPLFAAIMGGFLIGMGMLAFFRHRSSIGGLGILAIYVQDVFKLPAGRFLMIVDAAILVLAFTVMTPHLVLLSILGAAFLNVMIMLNHKPGRYQIT</sequence>
<gene>
    <name evidence="7" type="ORF">SAMN05660429_03052</name>
</gene>
<evidence type="ECO:0000256" key="3">
    <source>
        <dbReference type="ARBA" id="ARBA00022692"/>
    </source>
</evidence>
<dbReference type="InterPro" id="IPR051461">
    <property type="entry name" value="UPF0750_membrane"/>
</dbReference>
<evidence type="ECO:0000256" key="6">
    <source>
        <dbReference type="SAM" id="Phobius"/>
    </source>
</evidence>
<dbReference type="RefSeq" id="WP_093332446.1">
    <property type="nucleotide sequence ID" value="NZ_AP027363.1"/>
</dbReference>
<dbReference type="Pfam" id="PF02588">
    <property type="entry name" value="YitT_membrane"/>
    <property type="match status" value="1"/>
</dbReference>
<keyword evidence="5 6" id="KW-0472">Membrane</keyword>